<accession>A0A517PNR5</accession>
<dbReference type="AlphaFoldDB" id="A0A517PNR5"/>
<proteinExistence type="predicted"/>
<gene>
    <name evidence="1" type="ORF">HG66A1_27970</name>
</gene>
<dbReference type="RefSeq" id="WP_145184619.1">
    <property type="nucleotide sequence ID" value="NZ_CP036266.1"/>
</dbReference>
<keyword evidence="2" id="KW-1185">Reference proteome</keyword>
<evidence type="ECO:0000313" key="2">
    <source>
        <dbReference type="Proteomes" id="UP000320421"/>
    </source>
</evidence>
<organism evidence="1 2">
    <name type="scientific">Gimesia chilikensis</name>
    <dbReference type="NCBI Taxonomy" id="2605989"/>
    <lineage>
        <taxon>Bacteria</taxon>
        <taxon>Pseudomonadati</taxon>
        <taxon>Planctomycetota</taxon>
        <taxon>Planctomycetia</taxon>
        <taxon>Planctomycetales</taxon>
        <taxon>Planctomycetaceae</taxon>
        <taxon>Gimesia</taxon>
    </lineage>
</organism>
<sequence length="112" mass="12401">MTIRNFGRVVPIQIYLLQLVGYEWKGRSLDPATGGNARKRAMRDGLRSLQKSTGTDFGYNPAAWREYLISTGEEAGYTHPYAFALVDQAVCEALEDPTVIATLKELSESDTA</sequence>
<dbReference type="Proteomes" id="UP000320421">
    <property type="component" value="Chromosome"/>
</dbReference>
<protein>
    <submittedName>
        <fullName evidence="1">Uncharacterized protein</fullName>
    </submittedName>
</protein>
<dbReference type="EMBL" id="CP036266">
    <property type="protein sequence ID" value="QDT21004.1"/>
    <property type="molecule type" value="Genomic_DNA"/>
</dbReference>
<dbReference type="OrthoDB" id="290957at2"/>
<reference evidence="1 2" key="1">
    <citation type="submission" date="2019-02" db="EMBL/GenBank/DDBJ databases">
        <title>Deep-cultivation of Planctomycetes and their phenomic and genomic characterization uncovers novel biology.</title>
        <authorList>
            <person name="Wiegand S."/>
            <person name="Jogler M."/>
            <person name="Boedeker C."/>
            <person name="Pinto D."/>
            <person name="Vollmers J."/>
            <person name="Rivas-Marin E."/>
            <person name="Kohn T."/>
            <person name="Peeters S.H."/>
            <person name="Heuer A."/>
            <person name="Rast P."/>
            <person name="Oberbeckmann S."/>
            <person name="Bunk B."/>
            <person name="Jeske O."/>
            <person name="Meyerdierks A."/>
            <person name="Storesund J.E."/>
            <person name="Kallscheuer N."/>
            <person name="Luecker S."/>
            <person name="Lage O.M."/>
            <person name="Pohl T."/>
            <person name="Merkel B.J."/>
            <person name="Hornburger P."/>
            <person name="Mueller R.-W."/>
            <person name="Bruemmer F."/>
            <person name="Labrenz M."/>
            <person name="Spormann A.M."/>
            <person name="Op den Camp H."/>
            <person name="Overmann J."/>
            <person name="Amann R."/>
            <person name="Jetten M.S.M."/>
            <person name="Mascher T."/>
            <person name="Medema M.H."/>
            <person name="Devos D.P."/>
            <person name="Kaster A.-K."/>
            <person name="Ovreas L."/>
            <person name="Rohde M."/>
            <person name="Galperin M.Y."/>
            <person name="Jogler C."/>
        </authorList>
    </citation>
    <scope>NUCLEOTIDE SEQUENCE [LARGE SCALE GENOMIC DNA]</scope>
    <source>
        <strain evidence="1 2">HG66A1</strain>
    </source>
</reference>
<evidence type="ECO:0000313" key="1">
    <source>
        <dbReference type="EMBL" id="QDT21004.1"/>
    </source>
</evidence>
<name>A0A517PNR5_9PLAN</name>